<proteinExistence type="predicted"/>
<feature type="domain" description="HTH gntR-type" evidence="5">
    <location>
        <begin position="20"/>
        <end position="87"/>
    </location>
</feature>
<reference evidence="6 7" key="1">
    <citation type="submission" date="2020-05" db="EMBL/GenBank/DDBJ databases">
        <title>Gimesia benthica sp. nov., a novel planctomycete isolated from a deep-sea water sample of the Northwest Indian Ocean.</title>
        <authorList>
            <person name="Wang J."/>
            <person name="Ruan C."/>
            <person name="Song L."/>
            <person name="Zhu Y."/>
            <person name="Li A."/>
            <person name="Zheng X."/>
            <person name="Wang L."/>
            <person name="Lu Z."/>
            <person name="Huang Y."/>
            <person name="Du W."/>
            <person name="Zhou Y."/>
            <person name="Huang L."/>
            <person name="Dai X."/>
        </authorList>
    </citation>
    <scope>NUCLEOTIDE SEQUENCE [LARGE SCALE GENOMIC DNA]</scope>
    <source>
        <strain evidence="6 7">YYQ-30</strain>
    </source>
</reference>
<name>A0A849L826_9RHOB</name>
<dbReference type="EMBL" id="JABFBC010000009">
    <property type="protein sequence ID" value="NNU82220.1"/>
    <property type="molecule type" value="Genomic_DNA"/>
</dbReference>
<sequence>MQDDTDASMPRPPVRELRRAPLHEQVAERLRELIVHGQLKPGERISEQALCDALDISRTPLREAIKSLAVEGLIELRPNRSAVIAPLRREQTLELFEVIAGMERIAAEHAALRLTPEELRRLDRLQTRMEACHEAGDLKPYFALNQEIHERIVAGAHNAVLVSSHGILLSQVSRARYFALFVPQRWQDSVMEHRMILDALKAHDAAHAGALMRDHVWRTGQIIADAIEDRPAAAS</sequence>
<dbReference type="SMART" id="SM00345">
    <property type="entry name" value="HTH_GNTR"/>
    <property type="match status" value="1"/>
</dbReference>
<feature type="region of interest" description="Disordered" evidence="4">
    <location>
        <begin position="1"/>
        <end position="20"/>
    </location>
</feature>
<protein>
    <submittedName>
        <fullName evidence="6">GntR family transcriptional regulator</fullName>
    </submittedName>
</protein>
<dbReference type="Gene3D" id="1.10.10.10">
    <property type="entry name" value="Winged helix-like DNA-binding domain superfamily/Winged helix DNA-binding domain"/>
    <property type="match status" value="1"/>
</dbReference>
<dbReference type="PANTHER" id="PTHR43537:SF50">
    <property type="entry name" value="TRANSCRIPTIONAL REGULATORY PROTEIN"/>
    <property type="match status" value="1"/>
</dbReference>
<keyword evidence="3" id="KW-0804">Transcription</keyword>
<dbReference type="InterPro" id="IPR000524">
    <property type="entry name" value="Tscrpt_reg_HTH_GntR"/>
</dbReference>
<dbReference type="AlphaFoldDB" id="A0A849L826"/>
<dbReference type="InterPro" id="IPR011711">
    <property type="entry name" value="GntR_C"/>
</dbReference>
<evidence type="ECO:0000256" key="4">
    <source>
        <dbReference type="SAM" id="MobiDB-lite"/>
    </source>
</evidence>
<dbReference type="PRINTS" id="PR00035">
    <property type="entry name" value="HTHGNTR"/>
</dbReference>
<evidence type="ECO:0000256" key="3">
    <source>
        <dbReference type="ARBA" id="ARBA00023163"/>
    </source>
</evidence>
<dbReference type="Pfam" id="PF07729">
    <property type="entry name" value="FCD"/>
    <property type="match status" value="1"/>
</dbReference>
<evidence type="ECO:0000313" key="6">
    <source>
        <dbReference type="EMBL" id="NNU82220.1"/>
    </source>
</evidence>
<dbReference type="SUPFAM" id="SSF46785">
    <property type="entry name" value="Winged helix' DNA-binding domain"/>
    <property type="match status" value="1"/>
</dbReference>
<dbReference type="InterPro" id="IPR036388">
    <property type="entry name" value="WH-like_DNA-bd_sf"/>
</dbReference>
<dbReference type="RefSeq" id="WP_171327084.1">
    <property type="nucleotide sequence ID" value="NZ_JABFBC010000009.1"/>
</dbReference>
<comment type="caution">
    <text evidence="6">The sequence shown here is derived from an EMBL/GenBank/DDBJ whole genome shotgun (WGS) entry which is preliminary data.</text>
</comment>
<dbReference type="Gene3D" id="1.20.120.530">
    <property type="entry name" value="GntR ligand-binding domain-like"/>
    <property type="match status" value="1"/>
</dbReference>
<evidence type="ECO:0000313" key="7">
    <source>
        <dbReference type="Proteomes" id="UP000572377"/>
    </source>
</evidence>
<dbReference type="SMART" id="SM00895">
    <property type="entry name" value="FCD"/>
    <property type="match status" value="1"/>
</dbReference>
<dbReference type="GO" id="GO:0003700">
    <property type="term" value="F:DNA-binding transcription factor activity"/>
    <property type="evidence" value="ECO:0007669"/>
    <property type="project" value="InterPro"/>
</dbReference>
<dbReference type="PROSITE" id="PS50949">
    <property type="entry name" value="HTH_GNTR"/>
    <property type="match status" value="1"/>
</dbReference>
<dbReference type="Pfam" id="PF00392">
    <property type="entry name" value="GntR"/>
    <property type="match status" value="1"/>
</dbReference>
<dbReference type="CDD" id="cd07377">
    <property type="entry name" value="WHTH_GntR"/>
    <property type="match status" value="1"/>
</dbReference>
<organism evidence="6 7">
    <name type="scientific">Halovulum dunhuangense</name>
    <dbReference type="NCBI Taxonomy" id="1505036"/>
    <lineage>
        <taxon>Bacteria</taxon>
        <taxon>Pseudomonadati</taxon>
        <taxon>Pseudomonadota</taxon>
        <taxon>Alphaproteobacteria</taxon>
        <taxon>Rhodobacterales</taxon>
        <taxon>Paracoccaceae</taxon>
        <taxon>Halovulum</taxon>
    </lineage>
</organism>
<dbReference type="GO" id="GO:0003677">
    <property type="term" value="F:DNA binding"/>
    <property type="evidence" value="ECO:0007669"/>
    <property type="project" value="UniProtKB-KW"/>
</dbReference>
<dbReference type="Proteomes" id="UP000572377">
    <property type="component" value="Unassembled WGS sequence"/>
</dbReference>
<accession>A0A849L826</accession>
<dbReference type="InterPro" id="IPR036390">
    <property type="entry name" value="WH_DNA-bd_sf"/>
</dbReference>
<gene>
    <name evidence="6" type="ORF">HMH01_17425</name>
</gene>
<dbReference type="PANTHER" id="PTHR43537">
    <property type="entry name" value="TRANSCRIPTIONAL REGULATOR, GNTR FAMILY"/>
    <property type="match status" value="1"/>
</dbReference>
<dbReference type="InterPro" id="IPR008920">
    <property type="entry name" value="TF_FadR/GntR_C"/>
</dbReference>
<keyword evidence="2" id="KW-0238">DNA-binding</keyword>
<evidence type="ECO:0000256" key="2">
    <source>
        <dbReference type="ARBA" id="ARBA00023125"/>
    </source>
</evidence>
<evidence type="ECO:0000256" key="1">
    <source>
        <dbReference type="ARBA" id="ARBA00023015"/>
    </source>
</evidence>
<evidence type="ECO:0000259" key="5">
    <source>
        <dbReference type="PROSITE" id="PS50949"/>
    </source>
</evidence>
<keyword evidence="7" id="KW-1185">Reference proteome</keyword>
<dbReference type="SUPFAM" id="SSF48008">
    <property type="entry name" value="GntR ligand-binding domain-like"/>
    <property type="match status" value="1"/>
</dbReference>
<keyword evidence="1" id="KW-0805">Transcription regulation</keyword>